<gene>
    <name evidence="1" type="ordered locus">NGK_1579</name>
</gene>
<organism evidence="1 2">
    <name type="scientific">Neisseria gonorrhoeae (strain NCCP11945)</name>
    <dbReference type="NCBI Taxonomy" id="521006"/>
    <lineage>
        <taxon>Bacteria</taxon>
        <taxon>Pseudomonadati</taxon>
        <taxon>Pseudomonadota</taxon>
        <taxon>Betaproteobacteria</taxon>
        <taxon>Neisseriales</taxon>
        <taxon>Neisseriaceae</taxon>
        <taxon>Neisseria</taxon>
    </lineage>
</organism>
<protein>
    <submittedName>
        <fullName evidence="1">Uncharacterized protein</fullName>
    </submittedName>
</protein>
<reference evidence="1 2" key="1">
    <citation type="journal article" date="2008" name="J. Bacteriol.">
        <title>Complete genome sequence of Neisseria gonorrhoeae NCCP11945.</title>
        <authorList>
            <person name="Chung G.T."/>
            <person name="Yoo J.S."/>
            <person name="Oh H.B."/>
            <person name="Lee Y.S."/>
            <person name="Cha S.H."/>
            <person name="Kim S.J."/>
            <person name="Yoo C.K."/>
        </authorList>
    </citation>
    <scope>NUCLEOTIDE SEQUENCE [LARGE SCALE GENOMIC DNA]</scope>
    <source>
        <strain evidence="1 2">NCCP11945</strain>
    </source>
</reference>
<evidence type="ECO:0000313" key="2">
    <source>
        <dbReference type="Proteomes" id="UP000002564"/>
    </source>
</evidence>
<name>B4RN69_NEIG2</name>
<accession>B4RN69</accession>
<proteinExistence type="predicted"/>
<evidence type="ECO:0000313" key="1">
    <source>
        <dbReference type="EMBL" id="ACF30233.1"/>
    </source>
</evidence>
<dbReference type="AlphaFoldDB" id="B4RN69"/>
<sequence length="61" mass="6888">MRSIRTIRPLCGSREAVSVIGHYNDKCKFRLIRAVCRGAALSEKMAWMRLNFGIVRGMGFG</sequence>
<dbReference type="EMBL" id="CP001050">
    <property type="protein sequence ID" value="ACF30233.1"/>
    <property type="molecule type" value="Genomic_DNA"/>
</dbReference>
<dbReference type="HOGENOM" id="CLU_2917840_0_0_4"/>
<dbReference type="Proteomes" id="UP000002564">
    <property type="component" value="Chromosome"/>
</dbReference>
<dbReference type="KEGG" id="ngk:NGK_1579"/>